<sequence length="151" mass="16583">MKRKIRSVGGHGCICLESERSNFLSHWHPAYIKNNDTGYPICENSGSALARLQYLVQKGAIIRKGKYSQTPQDSTFVAVSYTGDSERVMRYNDEGETSEFCKWTADLSTLPAFQQNALLGQSGLVTIDDAILLSTPPAIQQNAFLGQSGGF</sequence>
<protein>
    <submittedName>
        <fullName evidence="1">Uncharacterized protein</fullName>
    </submittedName>
</protein>
<organism evidence="1 2">
    <name type="scientific">Dendrothele bispora (strain CBS 962.96)</name>
    <dbReference type="NCBI Taxonomy" id="1314807"/>
    <lineage>
        <taxon>Eukaryota</taxon>
        <taxon>Fungi</taxon>
        <taxon>Dikarya</taxon>
        <taxon>Basidiomycota</taxon>
        <taxon>Agaricomycotina</taxon>
        <taxon>Agaricomycetes</taxon>
        <taxon>Agaricomycetidae</taxon>
        <taxon>Agaricales</taxon>
        <taxon>Agaricales incertae sedis</taxon>
        <taxon>Dendrothele</taxon>
    </lineage>
</organism>
<accession>A0A4S8M990</accession>
<evidence type="ECO:0000313" key="2">
    <source>
        <dbReference type="Proteomes" id="UP000297245"/>
    </source>
</evidence>
<dbReference type="EMBL" id="ML179136">
    <property type="protein sequence ID" value="THU98448.1"/>
    <property type="molecule type" value="Genomic_DNA"/>
</dbReference>
<dbReference type="OrthoDB" id="2963168at2759"/>
<proteinExistence type="predicted"/>
<name>A0A4S8M990_DENBC</name>
<reference evidence="1 2" key="1">
    <citation type="journal article" date="2019" name="Nat. Ecol. Evol.">
        <title>Megaphylogeny resolves global patterns of mushroom evolution.</title>
        <authorList>
            <person name="Varga T."/>
            <person name="Krizsan K."/>
            <person name="Foldi C."/>
            <person name="Dima B."/>
            <person name="Sanchez-Garcia M."/>
            <person name="Sanchez-Ramirez S."/>
            <person name="Szollosi G.J."/>
            <person name="Szarkandi J.G."/>
            <person name="Papp V."/>
            <person name="Albert L."/>
            <person name="Andreopoulos W."/>
            <person name="Angelini C."/>
            <person name="Antonin V."/>
            <person name="Barry K.W."/>
            <person name="Bougher N.L."/>
            <person name="Buchanan P."/>
            <person name="Buyck B."/>
            <person name="Bense V."/>
            <person name="Catcheside P."/>
            <person name="Chovatia M."/>
            <person name="Cooper J."/>
            <person name="Damon W."/>
            <person name="Desjardin D."/>
            <person name="Finy P."/>
            <person name="Geml J."/>
            <person name="Haridas S."/>
            <person name="Hughes K."/>
            <person name="Justo A."/>
            <person name="Karasinski D."/>
            <person name="Kautmanova I."/>
            <person name="Kiss B."/>
            <person name="Kocsube S."/>
            <person name="Kotiranta H."/>
            <person name="LaButti K.M."/>
            <person name="Lechner B.E."/>
            <person name="Liimatainen K."/>
            <person name="Lipzen A."/>
            <person name="Lukacs Z."/>
            <person name="Mihaltcheva S."/>
            <person name="Morgado L.N."/>
            <person name="Niskanen T."/>
            <person name="Noordeloos M.E."/>
            <person name="Ohm R.A."/>
            <person name="Ortiz-Santana B."/>
            <person name="Ovrebo C."/>
            <person name="Racz N."/>
            <person name="Riley R."/>
            <person name="Savchenko A."/>
            <person name="Shiryaev A."/>
            <person name="Soop K."/>
            <person name="Spirin V."/>
            <person name="Szebenyi C."/>
            <person name="Tomsovsky M."/>
            <person name="Tulloss R.E."/>
            <person name="Uehling J."/>
            <person name="Grigoriev I.V."/>
            <person name="Vagvolgyi C."/>
            <person name="Papp T."/>
            <person name="Martin F.M."/>
            <person name="Miettinen O."/>
            <person name="Hibbett D.S."/>
            <person name="Nagy L.G."/>
        </authorList>
    </citation>
    <scope>NUCLEOTIDE SEQUENCE [LARGE SCALE GENOMIC DNA]</scope>
    <source>
        <strain evidence="1 2">CBS 962.96</strain>
    </source>
</reference>
<gene>
    <name evidence="1" type="ORF">K435DRAFT_795730</name>
</gene>
<evidence type="ECO:0000313" key="1">
    <source>
        <dbReference type="EMBL" id="THU98448.1"/>
    </source>
</evidence>
<dbReference type="AlphaFoldDB" id="A0A4S8M990"/>
<dbReference type="Proteomes" id="UP000297245">
    <property type="component" value="Unassembled WGS sequence"/>
</dbReference>
<keyword evidence="2" id="KW-1185">Reference proteome</keyword>